<name>V4AVC7_LOTGI</name>
<evidence type="ECO:0000256" key="6">
    <source>
        <dbReference type="ARBA" id="ARBA00023170"/>
    </source>
</evidence>
<dbReference type="CTD" id="20231040"/>
<dbReference type="Gene3D" id="1.20.1070.10">
    <property type="entry name" value="Rhodopsin 7-helix transmembrane proteins"/>
    <property type="match status" value="1"/>
</dbReference>
<feature type="transmembrane region" description="Helical" evidence="8">
    <location>
        <begin position="36"/>
        <end position="56"/>
    </location>
</feature>
<keyword evidence="4" id="KW-0297">G-protein coupled receptor</keyword>
<keyword evidence="7" id="KW-0807">Transducer</keyword>
<feature type="transmembrane region" description="Helical" evidence="8">
    <location>
        <begin position="72"/>
        <end position="93"/>
    </location>
</feature>
<dbReference type="AlphaFoldDB" id="V4AVC7"/>
<evidence type="ECO:0000256" key="5">
    <source>
        <dbReference type="ARBA" id="ARBA00023136"/>
    </source>
</evidence>
<proteinExistence type="predicted"/>
<keyword evidence="11" id="KW-1185">Reference proteome</keyword>
<dbReference type="KEGG" id="lgi:LOTGIDRAFT_114048"/>
<evidence type="ECO:0000313" key="11">
    <source>
        <dbReference type="Proteomes" id="UP000030746"/>
    </source>
</evidence>
<feature type="transmembrane region" description="Helical" evidence="8">
    <location>
        <begin position="6"/>
        <end position="24"/>
    </location>
</feature>
<comment type="subcellular location">
    <subcellularLocation>
        <location evidence="1">Membrane</location>
        <topology evidence="1">Multi-pass membrane protein</topology>
    </subcellularLocation>
</comment>
<feature type="transmembrane region" description="Helical" evidence="8">
    <location>
        <begin position="157"/>
        <end position="190"/>
    </location>
</feature>
<keyword evidence="3 8" id="KW-1133">Transmembrane helix</keyword>
<dbReference type="Proteomes" id="UP000030746">
    <property type="component" value="Unassembled WGS sequence"/>
</dbReference>
<evidence type="ECO:0000256" key="7">
    <source>
        <dbReference type="ARBA" id="ARBA00023224"/>
    </source>
</evidence>
<evidence type="ECO:0000256" key="3">
    <source>
        <dbReference type="ARBA" id="ARBA00022989"/>
    </source>
</evidence>
<evidence type="ECO:0000256" key="8">
    <source>
        <dbReference type="SAM" id="Phobius"/>
    </source>
</evidence>
<dbReference type="PRINTS" id="PR00237">
    <property type="entry name" value="GPCRRHODOPSN"/>
</dbReference>
<dbReference type="RefSeq" id="XP_009050571.1">
    <property type="nucleotide sequence ID" value="XM_009052323.1"/>
</dbReference>
<feature type="transmembrane region" description="Helical" evidence="8">
    <location>
        <begin position="114"/>
        <end position="137"/>
    </location>
</feature>
<dbReference type="SUPFAM" id="SSF81321">
    <property type="entry name" value="Family A G protein-coupled receptor-like"/>
    <property type="match status" value="1"/>
</dbReference>
<dbReference type="HOGENOM" id="CLU_009579_24_0_1"/>
<dbReference type="GeneID" id="20231040"/>
<keyword evidence="2 8" id="KW-0812">Transmembrane</keyword>
<feature type="transmembrane region" description="Helical" evidence="8">
    <location>
        <begin position="263"/>
        <end position="285"/>
    </location>
</feature>
<dbReference type="InterPro" id="IPR017452">
    <property type="entry name" value="GPCR_Rhodpsn_7TM"/>
</dbReference>
<feature type="domain" description="G-protein coupled receptors family 1 profile" evidence="9">
    <location>
        <begin position="15"/>
        <end position="282"/>
    </location>
</feature>
<keyword evidence="5 8" id="KW-0472">Membrane</keyword>
<evidence type="ECO:0000256" key="2">
    <source>
        <dbReference type="ARBA" id="ARBA00022692"/>
    </source>
</evidence>
<organism evidence="10 11">
    <name type="scientific">Lottia gigantea</name>
    <name type="common">Giant owl limpet</name>
    <dbReference type="NCBI Taxonomy" id="225164"/>
    <lineage>
        <taxon>Eukaryota</taxon>
        <taxon>Metazoa</taxon>
        <taxon>Spiralia</taxon>
        <taxon>Lophotrochozoa</taxon>
        <taxon>Mollusca</taxon>
        <taxon>Gastropoda</taxon>
        <taxon>Patellogastropoda</taxon>
        <taxon>Lottioidea</taxon>
        <taxon>Lottiidae</taxon>
        <taxon>Lottia</taxon>
    </lineage>
</organism>
<protein>
    <recommendedName>
        <fullName evidence="9">G-protein coupled receptors family 1 profile domain-containing protein</fullName>
    </recommendedName>
</protein>
<dbReference type="GO" id="GO:0004930">
    <property type="term" value="F:G protein-coupled receptor activity"/>
    <property type="evidence" value="ECO:0007669"/>
    <property type="project" value="UniProtKB-KW"/>
</dbReference>
<dbReference type="PANTHER" id="PTHR24243">
    <property type="entry name" value="G-PROTEIN COUPLED RECEPTOR"/>
    <property type="match status" value="1"/>
</dbReference>
<keyword evidence="6" id="KW-0675">Receptor</keyword>
<dbReference type="PANTHER" id="PTHR24243:SF230">
    <property type="entry name" value="G-PROTEIN COUPLED RECEPTORS FAMILY 1 PROFILE DOMAIN-CONTAINING PROTEIN"/>
    <property type="match status" value="1"/>
</dbReference>
<feature type="transmembrane region" description="Helical" evidence="8">
    <location>
        <begin position="218"/>
        <end position="243"/>
    </location>
</feature>
<accession>V4AVC7</accession>
<evidence type="ECO:0000256" key="1">
    <source>
        <dbReference type="ARBA" id="ARBA00004141"/>
    </source>
</evidence>
<evidence type="ECO:0000256" key="4">
    <source>
        <dbReference type="ARBA" id="ARBA00023040"/>
    </source>
</evidence>
<dbReference type="OrthoDB" id="9990906at2759"/>
<dbReference type="GO" id="GO:0005886">
    <property type="term" value="C:plasma membrane"/>
    <property type="evidence" value="ECO:0007669"/>
    <property type="project" value="TreeGrafter"/>
</dbReference>
<reference evidence="10 11" key="1">
    <citation type="journal article" date="2013" name="Nature">
        <title>Insights into bilaterian evolution from three spiralian genomes.</title>
        <authorList>
            <person name="Simakov O."/>
            <person name="Marletaz F."/>
            <person name="Cho S.J."/>
            <person name="Edsinger-Gonzales E."/>
            <person name="Havlak P."/>
            <person name="Hellsten U."/>
            <person name="Kuo D.H."/>
            <person name="Larsson T."/>
            <person name="Lv J."/>
            <person name="Arendt D."/>
            <person name="Savage R."/>
            <person name="Osoegawa K."/>
            <person name="de Jong P."/>
            <person name="Grimwood J."/>
            <person name="Chapman J.A."/>
            <person name="Shapiro H."/>
            <person name="Aerts A."/>
            <person name="Otillar R.P."/>
            <person name="Terry A.Y."/>
            <person name="Boore J.L."/>
            <person name="Grigoriev I.V."/>
            <person name="Lindberg D.R."/>
            <person name="Seaver E.C."/>
            <person name="Weisblat D.A."/>
            <person name="Putnam N.H."/>
            <person name="Rokhsar D.S."/>
        </authorList>
    </citation>
    <scope>NUCLEOTIDE SEQUENCE [LARGE SCALE GENOMIC DNA]</scope>
</reference>
<dbReference type="EMBL" id="KB201205">
    <property type="protein sequence ID" value="ESO98950.1"/>
    <property type="molecule type" value="Genomic_DNA"/>
</dbReference>
<dbReference type="InterPro" id="IPR000276">
    <property type="entry name" value="GPCR_Rhodpsn"/>
</dbReference>
<dbReference type="Pfam" id="PF00001">
    <property type="entry name" value="7tm_1"/>
    <property type="match status" value="1"/>
</dbReference>
<gene>
    <name evidence="10" type="ORF">LOTGIDRAFT_114048</name>
</gene>
<dbReference type="PROSITE" id="PS50262">
    <property type="entry name" value="G_PROTEIN_RECEP_F1_2"/>
    <property type="match status" value="1"/>
</dbReference>
<dbReference type="OMA" id="CTFLSVW"/>
<evidence type="ECO:0000313" key="10">
    <source>
        <dbReference type="EMBL" id="ESO98950.1"/>
    </source>
</evidence>
<sequence>MFYVLPAIIFVGFVANVVSIFIFFGKELRKFSSSVYVLAVLFADTGFLVSLLFVWLEVLGYGINHTVGMCQFLVYFTYVCSFLSVWYMVCITVENYITICHPTRIKDMCTQKRARIVTVTLAVGPALLYSITLFANAVRSDPQSGLQRCDIKPDFILMNYIITYIDSILTLLVPSLAMTLLLIAIVIAIFHSLRIKRKRIIKGSKLQKKMDKCPQVRVAKMLFALSVTYLILNIPSHVIRLYYLLRPLDTSSSHQISFTEGMIHHIFLHVSYLSCSIKFFLLYAFSSNFRKRIREFLPCFVYTPVLNGYPSTTVSNV</sequence>
<evidence type="ECO:0000259" key="9">
    <source>
        <dbReference type="PROSITE" id="PS50262"/>
    </source>
</evidence>